<dbReference type="PANTHER" id="PTHR31157:SF1">
    <property type="entry name" value="SCP DOMAIN-CONTAINING PROTEIN"/>
    <property type="match status" value="1"/>
</dbReference>
<feature type="chain" id="PRO_5046911315" evidence="1">
    <location>
        <begin position="24"/>
        <end position="171"/>
    </location>
</feature>
<proteinExistence type="predicted"/>
<protein>
    <submittedName>
        <fullName evidence="3">CAP domain-containing protein</fullName>
    </submittedName>
</protein>
<keyword evidence="4" id="KW-1185">Reference proteome</keyword>
<dbReference type="EMBL" id="JBHSQB010000004">
    <property type="protein sequence ID" value="MFC6095829.1"/>
    <property type="molecule type" value="Genomic_DNA"/>
</dbReference>
<keyword evidence="1" id="KW-0732">Signal</keyword>
<dbReference type="Gene3D" id="3.40.33.10">
    <property type="entry name" value="CAP"/>
    <property type="match status" value="1"/>
</dbReference>
<dbReference type="Pfam" id="PF00188">
    <property type="entry name" value="CAP"/>
    <property type="match status" value="1"/>
</dbReference>
<dbReference type="PANTHER" id="PTHR31157">
    <property type="entry name" value="SCP DOMAIN-CONTAINING PROTEIN"/>
    <property type="match status" value="1"/>
</dbReference>
<organism evidence="3 4">
    <name type="scientific">Flavobacterium qiangtangense</name>
    <dbReference type="NCBI Taxonomy" id="1442595"/>
    <lineage>
        <taxon>Bacteria</taxon>
        <taxon>Pseudomonadati</taxon>
        <taxon>Bacteroidota</taxon>
        <taxon>Flavobacteriia</taxon>
        <taxon>Flavobacteriales</taxon>
        <taxon>Flavobacteriaceae</taxon>
        <taxon>Flavobacterium</taxon>
    </lineage>
</organism>
<dbReference type="PROSITE" id="PS51257">
    <property type="entry name" value="PROKAR_LIPOPROTEIN"/>
    <property type="match status" value="1"/>
</dbReference>
<sequence>MTAKMFRALLPMALLFAMVSCSSDSESDEQILKQTATSTSLVENYDYDASELELFNLINAHRQSLNLPALLPINHISYKSQEHNEYMIQHNVVNHDLFEERSENLIQVLGAVRVSENVAYNYNTPQAAVNAWLNSPGHKANIEGNFTHFGISVSVDPESGRKYYTNMFIKK</sequence>
<dbReference type="InterPro" id="IPR014044">
    <property type="entry name" value="CAP_dom"/>
</dbReference>
<gene>
    <name evidence="3" type="ORF">ACFPVY_04150</name>
</gene>
<feature type="signal peptide" evidence="1">
    <location>
        <begin position="1"/>
        <end position="23"/>
    </location>
</feature>
<comment type="caution">
    <text evidence="3">The sequence shown here is derived from an EMBL/GenBank/DDBJ whole genome shotgun (WGS) entry which is preliminary data.</text>
</comment>
<evidence type="ECO:0000259" key="2">
    <source>
        <dbReference type="Pfam" id="PF00188"/>
    </source>
</evidence>
<dbReference type="RefSeq" id="WP_379790504.1">
    <property type="nucleotide sequence ID" value="NZ_JBHSQB010000004.1"/>
</dbReference>
<dbReference type="CDD" id="cd05379">
    <property type="entry name" value="CAP_bacterial"/>
    <property type="match status" value="1"/>
</dbReference>
<dbReference type="InterPro" id="IPR035940">
    <property type="entry name" value="CAP_sf"/>
</dbReference>
<accession>A0ABW1PJT0</accession>
<name>A0ABW1PJT0_9FLAO</name>
<evidence type="ECO:0000256" key="1">
    <source>
        <dbReference type="SAM" id="SignalP"/>
    </source>
</evidence>
<reference evidence="4" key="1">
    <citation type="journal article" date="2019" name="Int. J. Syst. Evol. Microbiol.">
        <title>The Global Catalogue of Microorganisms (GCM) 10K type strain sequencing project: providing services to taxonomists for standard genome sequencing and annotation.</title>
        <authorList>
            <consortium name="The Broad Institute Genomics Platform"/>
            <consortium name="The Broad Institute Genome Sequencing Center for Infectious Disease"/>
            <person name="Wu L."/>
            <person name="Ma J."/>
        </authorList>
    </citation>
    <scope>NUCLEOTIDE SEQUENCE [LARGE SCALE GENOMIC DNA]</scope>
    <source>
        <strain evidence="4">CCUG 49679</strain>
    </source>
</reference>
<dbReference type="Proteomes" id="UP001596287">
    <property type="component" value="Unassembled WGS sequence"/>
</dbReference>
<evidence type="ECO:0000313" key="4">
    <source>
        <dbReference type="Proteomes" id="UP001596287"/>
    </source>
</evidence>
<feature type="domain" description="SCP" evidence="2">
    <location>
        <begin position="55"/>
        <end position="164"/>
    </location>
</feature>
<dbReference type="SUPFAM" id="SSF55797">
    <property type="entry name" value="PR-1-like"/>
    <property type="match status" value="1"/>
</dbReference>
<evidence type="ECO:0000313" key="3">
    <source>
        <dbReference type="EMBL" id="MFC6095829.1"/>
    </source>
</evidence>